<name>A0ABS4EMF1_9HYPH</name>
<gene>
    <name evidence="1" type="ORF">J2Z75_002622</name>
</gene>
<dbReference type="EMBL" id="JAGGJV010000004">
    <property type="protein sequence ID" value="MBP1859110.1"/>
    <property type="molecule type" value="Genomic_DNA"/>
</dbReference>
<proteinExistence type="predicted"/>
<protein>
    <recommendedName>
        <fullName evidence="3">Nucleotidyltransferase family protein</fullName>
    </recommendedName>
</protein>
<comment type="caution">
    <text evidence="1">The sequence shown here is derived from an EMBL/GenBank/DDBJ whole genome shotgun (WGS) entry which is preliminary data.</text>
</comment>
<keyword evidence="2" id="KW-1185">Reference proteome</keyword>
<organism evidence="1 2">
    <name type="scientific">Rhizobium herbae</name>
    <dbReference type="NCBI Taxonomy" id="508661"/>
    <lineage>
        <taxon>Bacteria</taxon>
        <taxon>Pseudomonadati</taxon>
        <taxon>Pseudomonadota</taxon>
        <taxon>Alphaproteobacteria</taxon>
        <taxon>Hyphomicrobiales</taxon>
        <taxon>Rhizobiaceae</taxon>
        <taxon>Rhizobium/Agrobacterium group</taxon>
        <taxon>Rhizobium</taxon>
    </lineage>
</organism>
<accession>A0ABS4EMF1</accession>
<dbReference type="PANTHER" id="PTHR39166">
    <property type="entry name" value="BLL1166 PROTEIN"/>
    <property type="match status" value="1"/>
</dbReference>
<evidence type="ECO:0000313" key="2">
    <source>
        <dbReference type="Proteomes" id="UP000823786"/>
    </source>
</evidence>
<dbReference type="Proteomes" id="UP000823786">
    <property type="component" value="Unassembled WGS sequence"/>
</dbReference>
<sequence length="186" mass="21498">MSISEAQFLSLVLANPVNAELLNALPMLKLPQCMVTAGCLFQTAWNLKYGKDAAWGVKDYDVFYFDDDDLSWEAEDAVIRRARHVLGDVGQQVEIRNQARVHLWYFEKFGKSYPRLQTVEDGVDRYLISCTRLGIRVEDRALYAPDSLDDMWNGILRMNPLNAQPDLFANKCKDYRLRWPWLTVMG</sequence>
<evidence type="ECO:0008006" key="3">
    <source>
        <dbReference type="Google" id="ProtNLM"/>
    </source>
</evidence>
<evidence type="ECO:0000313" key="1">
    <source>
        <dbReference type="EMBL" id="MBP1859110.1"/>
    </source>
</evidence>
<dbReference type="RefSeq" id="WP_209852893.1">
    <property type="nucleotide sequence ID" value="NZ_JAGGJV010000004.1"/>
</dbReference>
<dbReference type="InterPro" id="IPR009267">
    <property type="entry name" value="NTP_transf_6"/>
</dbReference>
<reference evidence="1 2" key="1">
    <citation type="submission" date="2021-03" db="EMBL/GenBank/DDBJ databases">
        <title>Genomic Encyclopedia of Type Strains, Phase IV (KMG-IV): sequencing the most valuable type-strain genomes for metagenomic binning, comparative biology and taxonomic classification.</title>
        <authorList>
            <person name="Goeker M."/>
        </authorList>
    </citation>
    <scope>NUCLEOTIDE SEQUENCE [LARGE SCALE GENOMIC DNA]</scope>
    <source>
        <strain evidence="1 2">DSM 26427</strain>
    </source>
</reference>
<dbReference type="PANTHER" id="PTHR39166:SF1">
    <property type="entry name" value="BLL1166 PROTEIN"/>
    <property type="match status" value="1"/>
</dbReference>
<dbReference type="Pfam" id="PF06042">
    <property type="entry name" value="NTP_transf_6"/>
    <property type="match status" value="1"/>
</dbReference>